<dbReference type="EMBL" id="JBFXLQ010000009">
    <property type="protein sequence ID" value="KAL2869620.1"/>
    <property type="molecule type" value="Genomic_DNA"/>
</dbReference>
<dbReference type="InterPro" id="IPR007219">
    <property type="entry name" value="XnlR_reg_dom"/>
</dbReference>
<gene>
    <name evidence="7" type="ORF">BJX67DRAFT_333816</name>
</gene>
<feature type="domain" description="Zn(2)-C6 fungal-type" evidence="6">
    <location>
        <begin position="12"/>
        <end position="42"/>
    </location>
</feature>
<dbReference type="Gene3D" id="4.10.240.10">
    <property type="entry name" value="Zn(2)-C6 fungal-type DNA-binding domain"/>
    <property type="match status" value="1"/>
</dbReference>
<dbReference type="Pfam" id="PF00172">
    <property type="entry name" value="Zn_clus"/>
    <property type="match status" value="1"/>
</dbReference>
<evidence type="ECO:0000256" key="3">
    <source>
        <dbReference type="ARBA" id="ARBA00023125"/>
    </source>
</evidence>
<sequence>MAEVCTGRAANVCVNCKVRKKKCDKALPSCSYCNRKGRRCHYQSPRPVFHDRNAVGRDAFLPQRGAFRLANASHTNPIIGSTLLLVDVLPLGSLAPTLLNETTIEDTLYAQAQRILGATGQYFDEISVHYFRTKHSFVPILSRRHFHNSLVSFATSRADFAILLLSMCLFSYRPSPDRSIDIGTLYLSVRSLFLHAQALCKSSLRLVQAGVLLAFYEYSNGKPEQALITIGGCVRMAHAAGLKYPSSLPKGSSTENDEQMGQIDDEQTNTWWVILIYERIFLCETPVVDQRVVSVMPEDGSYLATSTGPPQQPFHQAARAAWLLYEVRRALLGSDWSMHFEKLDKELQLFLAGMVKEPLGASSAPCWPVSIVIRALFLLHGHILDHTRCSELSRKSQTALDTVTRMVLDIVDMQMQLPADQLETHPPSCVYMVRAAQKHLRKGAARTLDEQRDANLRLQTVLNRFAPGDRGTGWGA</sequence>
<proteinExistence type="predicted"/>
<keyword evidence="2" id="KW-0805">Transcription regulation</keyword>
<dbReference type="Pfam" id="PF04082">
    <property type="entry name" value="Fungal_trans"/>
    <property type="match status" value="1"/>
</dbReference>
<reference evidence="7 8" key="1">
    <citation type="submission" date="2024-07" db="EMBL/GenBank/DDBJ databases">
        <title>Section-level genome sequencing and comparative genomics of Aspergillus sections Usti and Cavernicolus.</title>
        <authorList>
            <consortium name="Lawrence Berkeley National Laboratory"/>
            <person name="Nybo J.L."/>
            <person name="Vesth T.C."/>
            <person name="Theobald S."/>
            <person name="Frisvad J.C."/>
            <person name="Larsen T.O."/>
            <person name="Kjaerboelling I."/>
            <person name="Rothschild-Mancinelli K."/>
            <person name="Lyhne E.K."/>
            <person name="Kogle M.E."/>
            <person name="Barry K."/>
            <person name="Clum A."/>
            <person name="Na H."/>
            <person name="Ledsgaard L."/>
            <person name="Lin J."/>
            <person name="Lipzen A."/>
            <person name="Kuo A."/>
            <person name="Riley R."/>
            <person name="Mondo S."/>
            <person name="Labutti K."/>
            <person name="Haridas S."/>
            <person name="Pangalinan J."/>
            <person name="Salamov A.A."/>
            <person name="Simmons B.A."/>
            <person name="Magnuson J.K."/>
            <person name="Chen J."/>
            <person name="Drula E."/>
            <person name="Henrissat B."/>
            <person name="Wiebenga A."/>
            <person name="Lubbers R.J."/>
            <person name="Gomes A.C."/>
            <person name="Macurrencykelacurrency M.R."/>
            <person name="Stajich J."/>
            <person name="Grigoriev I.V."/>
            <person name="Mortensen U.H."/>
            <person name="De Vries R.P."/>
            <person name="Baker S.E."/>
            <person name="Andersen M.R."/>
        </authorList>
    </citation>
    <scope>NUCLEOTIDE SEQUENCE [LARGE SCALE GENOMIC DNA]</scope>
    <source>
        <strain evidence="7 8">CBS 449.75</strain>
    </source>
</reference>
<dbReference type="PROSITE" id="PS50048">
    <property type="entry name" value="ZN2_CY6_FUNGAL_2"/>
    <property type="match status" value="1"/>
</dbReference>
<dbReference type="RefSeq" id="XP_070888599.1">
    <property type="nucleotide sequence ID" value="XM_071027556.1"/>
</dbReference>
<evidence type="ECO:0000313" key="7">
    <source>
        <dbReference type="EMBL" id="KAL2869620.1"/>
    </source>
</evidence>
<dbReference type="PROSITE" id="PS00463">
    <property type="entry name" value="ZN2_CY6_FUNGAL_1"/>
    <property type="match status" value="1"/>
</dbReference>
<dbReference type="InterPro" id="IPR001138">
    <property type="entry name" value="Zn2Cys6_DnaBD"/>
</dbReference>
<dbReference type="InterPro" id="IPR051127">
    <property type="entry name" value="Fungal_SecMet_Regulators"/>
</dbReference>
<dbReference type="CDD" id="cd00067">
    <property type="entry name" value="GAL4"/>
    <property type="match status" value="1"/>
</dbReference>
<keyword evidence="4" id="KW-0804">Transcription</keyword>
<dbReference type="PANTHER" id="PTHR47424">
    <property type="entry name" value="REGULATORY PROTEIN GAL4"/>
    <property type="match status" value="1"/>
</dbReference>
<evidence type="ECO:0000256" key="5">
    <source>
        <dbReference type="ARBA" id="ARBA00023242"/>
    </source>
</evidence>
<evidence type="ECO:0000313" key="8">
    <source>
        <dbReference type="Proteomes" id="UP001610432"/>
    </source>
</evidence>
<accession>A0ABR4LYL2</accession>
<evidence type="ECO:0000256" key="2">
    <source>
        <dbReference type="ARBA" id="ARBA00023015"/>
    </source>
</evidence>
<dbReference type="SMART" id="SM00066">
    <property type="entry name" value="GAL4"/>
    <property type="match status" value="1"/>
</dbReference>
<dbReference type="CDD" id="cd12148">
    <property type="entry name" value="fungal_TF_MHR"/>
    <property type="match status" value="1"/>
</dbReference>
<evidence type="ECO:0000256" key="1">
    <source>
        <dbReference type="ARBA" id="ARBA00022723"/>
    </source>
</evidence>
<evidence type="ECO:0000256" key="4">
    <source>
        <dbReference type="ARBA" id="ARBA00023163"/>
    </source>
</evidence>
<organism evidence="7 8">
    <name type="scientific">Aspergillus lucknowensis</name>
    <dbReference type="NCBI Taxonomy" id="176173"/>
    <lineage>
        <taxon>Eukaryota</taxon>
        <taxon>Fungi</taxon>
        <taxon>Dikarya</taxon>
        <taxon>Ascomycota</taxon>
        <taxon>Pezizomycotina</taxon>
        <taxon>Eurotiomycetes</taxon>
        <taxon>Eurotiomycetidae</taxon>
        <taxon>Eurotiales</taxon>
        <taxon>Aspergillaceae</taxon>
        <taxon>Aspergillus</taxon>
        <taxon>Aspergillus subgen. Nidulantes</taxon>
    </lineage>
</organism>
<dbReference type="SUPFAM" id="SSF57701">
    <property type="entry name" value="Zn2/Cys6 DNA-binding domain"/>
    <property type="match status" value="1"/>
</dbReference>
<dbReference type="Proteomes" id="UP001610432">
    <property type="component" value="Unassembled WGS sequence"/>
</dbReference>
<keyword evidence="5" id="KW-0539">Nucleus</keyword>
<comment type="caution">
    <text evidence="7">The sequence shown here is derived from an EMBL/GenBank/DDBJ whole genome shotgun (WGS) entry which is preliminary data.</text>
</comment>
<keyword evidence="3" id="KW-0238">DNA-binding</keyword>
<dbReference type="GeneID" id="98142628"/>
<name>A0ABR4LYL2_9EURO</name>
<keyword evidence="1" id="KW-0479">Metal-binding</keyword>
<dbReference type="InterPro" id="IPR036864">
    <property type="entry name" value="Zn2-C6_fun-type_DNA-bd_sf"/>
</dbReference>
<dbReference type="PANTHER" id="PTHR47424:SF5">
    <property type="entry name" value="ZN(II)2CYS6 TRANSCRIPTION FACTOR (EUROFUNG)"/>
    <property type="match status" value="1"/>
</dbReference>
<keyword evidence="8" id="KW-1185">Reference proteome</keyword>
<evidence type="ECO:0000259" key="6">
    <source>
        <dbReference type="PROSITE" id="PS50048"/>
    </source>
</evidence>
<protein>
    <recommendedName>
        <fullName evidence="6">Zn(2)-C6 fungal-type domain-containing protein</fullName>
    </recommendedName>
</protein>